<organism evidence="1 2">
    <name type="scientific">Flavobacterium collinsii</name>
    <dbReference type="NCBI Taxonomy" id="1114861"/>
    <lineage>
        <taxon>Bacteria</taxon>
        <taxon>Pseudomonadati</taxon>
        <taxon>Bacteroidota</taxon>
        <taxon>Flavobacteriia</taxon>
        <taxon>Flavobacteriales</taxon>
        <taxon>Flavobacteriaceae</taxon>
        <taxon>Flavobacterium</taxon>
    </lineage>
</organism>
<sequence>MKKTRKKYTLEFNILAASMSIHCGKILDVARELNTCVDTLQYVLEETYKDEKLGLKKSPQSNFDRN</sequence>
<comment type="caution">
    <text evidence="1">The sequence shown here is derived from an EMBL/GenBank/DDBJ whole genome shotgun (WGS) entry which is preliminary data.</text>
</comment>
<protein>
    <recommendedName>
        <fullName evidence="3">Transposase</fullName>
    </recommendedName>
</protein>
<reference evidence="1 2" key="1">
    <citation type="submission" date="2020-02" db="EMBL/GenBank/DDBJ databases">
        <authorList>
            <person name="Criscuolo A."/>
        </authorList>
    </citation>
    <scope>NUCLEOTIDE SEQUENCE [LARGE SCALE GENOMIC DNA]</scope>
    <source>
        <strain evidence="1">CECT7796</strain>
    </source>
</reference>
<evidence type="ECO:0000313" key="2">
    <source>
        <dbReference type="Proteomes" id="UP000474567"/>
    </source>
</evidence>
<proteinExistence type="predicted"/>
<evidence type="ECO:0008006" key="3">
    <source>
        <dbReference type="Google" id="ProtNLM"/>
    </source>
</evidence>
<dbReference type="EMBL" id="CADCST010000125">
    <property type="protein sequence ID" value="CAA9202077.1"/>
    <property type="molecule type" value="Genomic_DNA"/>
</dbReference>
<accession>A0ABM8KNN3</accession>
<keyword evidence="2" id="KW-1185">Reference proteome</keyword>
<evidence type="ECO:0000313" key="1">
    <source>
        <dbReference type="EMBL" id="CAA9202077.1"/>
    </source>
</evidence>
<name>A0ABM8KNN3_9FLAO</name>
<gene>
    <name evidence="1" type="ORF">FLACOL7796_04088</name>
</gene>
<dbReference type="Proteomes" id="UP000474567">
    <property type="component" value="Unassembled WGS sequence"/>
</dbReference>